<name>A0A285HYM5_9ACTN</name>
<organism evidence="3 4">
    <name type="scientific">Paractinoplanes atraurantiacus</name>
    <dbReference type="NCBI Taxonomy" id="1036182"/>
    <lineage>
        <taxon>Bacteria</taxon>
        <taxon>Bacillati</taxon>
        <taxon>Actinomycetota</taxon>
        <taxon>Actinomycetes</taxon>
        <taxon>Micromonosporales</taxon>
        <taxon>Micromonosporaceae</taxon>
        <taxon>Paractinoplanes</taxon>
    </lineage>
</organism>
<protein>
    <submittedName>
        <fullName evidence="3">TIGR03083 family protein</fullName>
    </submittedName>
</protein>
<dbReference type="PANTHER" id="PTHR40758">
    <property type="entry name" value="CONSERVED PROTEIN"/>
    <property type="match status" value="1"/>
</dbReference>
<dbReference type="EMBL" id="OBDY01000006">
    <property type="protein sequence ID" value="SNY40825.1"/>
    <property type="molecule type" value="Genomic_DNA"/>
</dbReference>
<dbReference type="SUPFAM" id="SSF55718">
    <property type="entry name" value="SCP-like"/>
    <property type="match status" value="1"/>
</dbReference>
<dbReference type="InterPro" id="IPR036527">
    <property type="entry name" value="SCP2_sterol-bd_dom_sf"/>
</dbReference>
<dbReference type="InterPro" id="IPR024344">
    <property type="entry name" value="MDMPI_metal-binding"/>
</dbReference>
<evidence type="ECO:0000259" key="1">
    <source>
        <dbReference type="Pfam" id="PF02036"/>
    </source>
</evidence>
<dbReference type="GO" id="GO:0046872">
    <property type="term" value="F:metal ion binding"/>
    <property type="evidence" value="ECO:0007669"/>
    <property type="project" value="InterPro"/>
</dbReference>
<sequence>MTELSPERARQAIVDHTHRLAGAATAAGPGTPVPTAPEWTVTDLVAHVGQTHHWVADMIERRITDPAELPTEMAGVPTDPGEWPAWLSRSAERVATACALDVPVFNAAGDERSGTQFWRSTVLNETVVHGADAANAAGRRLDVASDIAAALITNHLAMLTSPTWEMRRPESAHALRGTGQTLQWQASDVEAGWFIERLPAGATWHPATRPADVTVTGPAGSLLLIMTRRLPLTHATDVDLDGDTALAQHWLDNTAHVAD</sequence>
<dbReference type="Pfam" id="PF02036">
    <property type="entry name" value="SCP2"/>
    <property type="match status" value="1"/>
</dbReference>
<dbReference type="OrthoDB" id="3671213at2"/>
<proteinExistence type="predicted"/>
<dbReference type="NCBIfam" id="TIGR03083">
    <property type="entry name" value="maleylpyruvate isomerase family mycothiol-dependent enzyme"/>
    <property type="match status" value="1"/>
</dbReference>
<feature type="domain" description="Mycothiol-dependent maleylpyruvate isomerase metal-binding" evidence="2">
    <location>
        <begin position="12"/>
        <end position="134"/>
    </location>
</feature>
<dbReference type="AlphaFoldDB" id="A0A285HYM5"/>
<keyword evidence="4" id="KW-1185">Reference proteome</keyword>
<dbReference type="Proteomes" id="UP000219612">
    <property type="component" value="Unassembled WGS sequence"/>
</dbReference>
<dbReference type="SUPFAM" id="SSF109854">
    <property type="entry name" value="DinB/YfiT-like putative metalloenzymes"/>
    <property type="match status" value="1"/>
</dbReference>
<feature type="domain" description="SCP2" evidence="1">
    <location>
        <begin position="169"/>
        <end position="249"/>
    </location>
</feature>
<gene>
    <name evidence="3" type="ORF">SAMN05421748_10687</name>
</gene>
<dbReference type="InterPro" id="IPR017517">
    <property type="entry name" value="Maleyloyr_isom"/>
</dbReference>
<dbReference type="InterPro" id="IPR003033">
    <property type="entry name" value="SCP2_sterol-bd_dom"/>
</dbReference>
<evidence type="ECO:0000259" key="2">
    <source>
        <dbReference type="Pfam" id="PF11716"/>
    </source>
</evidence>
<dbReference type="RefSeq" id="WP_097320907.1">
    <property type="nucleotide sequence ID" value="NZ_OBDY01000006.1"/>
</dbReference>
<reference evidence="3 4" key="1">
    <citation type="submission" date="2017-09" db="EMBL/GenBank/DDBJ databases">
        <authorList>
            <person name="Ehlers B."/>
            <person name="Leendertz F.H."/>
        </authorList>
    </citation>
    <scope>NUCLEOTIDE SEQUENCE [LARGE SCALE GENOMIC DNA]</scope>
    <source>
        <strain evidence="3 4">CGMCC 4.6857</strain>
    </source>
</reference>
<dbReference type="InterPro" id="IPR034660">
    <property type="entry name" value="DinB/YfiT-like"/>
</dbReference>
<evidence type="ECO:0000313" key="3">
    <source>
        <dbReference type="EMBL" id="SNY40825.1"/>
    </source>
</evidence>
<evidence type="ECO:0000313" key="4">
    <source>
        <dbReference type="Proteomes" id="UP000219612"/>
    </source>
</evidence>
<dbReference type="GO" id="GO:0005886">
    <property type="term" value="C:plasma membrane"/>
    <property type="evidence" value="ECO:0007669"/>
    <property type="project" value="TreeGrafter"/>
</dbReference>
<dbReference type="PANTHER" id="PTHR40758:SF1">
    <property type="entry name" value="CONSERVED PROTEIN"/>
    <property type="match status" value="1"/>
</dbReference>
<dbReference type="Pfam" id="PF11716">
    <property type="entry name" value="MDMPI_N"/>
    <property type="match status" value="1"/>
</dbReference>
<accession>A0A285HYM5</accession>